<dbReference type="Proteomes" id="UP000614047">
    <property type="component" value="Unassembled WGS sequence"/>
</dbReference>
<keyword evidence="3" id="KW-1185">Reference proteome</keyword>
<gene>
    <name evidence="2" type="ORF">IW256_007807</name>
</gene>
<protein>
    <recommendedName>
        <fullName evidence="4">Asp23/Gls24 family envelope stress response protein</fullName>
    </recommendedName>
</protein>
<feature type="compositionally biased region" description="Low complexity" evidence="1">
    <location>
        <begin position="14"/>
        <end position="25"/>
    </location>
</feature>
<evidence type="ECO:0000256" key="1">
    <source>
        <dbReference type="SAM" id="MobiDB-lite"/>
    </source>
</evidence>
<evidence type="ECO:0000313" key="3">
    <source>
        <dbReference type="Proteomes" id="UP000614047"/>
    </source>
</evidence>
<evidence type="ECO:0000313" key="2">
    <source>
        <dbReference type="EMBL" id="MBG6093694.1"/>
    </source>
</evidence>
<accession>A0A931GUZ2</accession>
<feature type="region of interest" description="Disordered" evidence="1">
    <location>
        <begin position="1"/>
        <end position="35"/>
    </location>
</feature>
<dbReference type="RefSeq" id="WP_231404101.1">
    <property type="nucleotide sequence ID" value="NZ_BAABES010000003.1"/>
</dbReference>
<dbReference type="AlphaFoldDB" id="A0A931GUZ2"/>
<sequence>MTTGPPATGPPTTGPATTGPATTGRTAGGRGGTMSERVGLAERIAAAVTALPDVAGLTAGPHGRVVTYRVGDPYAGVAVREREIEVGVVARLGRALAETAEAVREAALPLAGGLPVNVLIADVTGAG</sequence>
<reference evidence="2" key="1">
    <citation type="submission" date="2020-11" db="EMBL/GenBank/DDBJ databases">
        <title>Sequencing the genomes of 1000 actinobacteria strains.</title>
        <authorList>
            <person name="Klenk H.-P."/>
        </authorList>
    </citation>
    <scope>NUCLEOTIDE SEQUENCE</scope>
    <source>
        <strain evidence="2">DSM 43175</strain>
    </source>
</reference>
<dbReference type="EMBL" id="JADOUA010000001">
    <property type="protein sequence ID" value="MBG6093694.1"/>
    <property type="molecule type" value="Genomic_DNA"/>
</dbReference>
<name>A0A931GUZ2_9ACTN</name>
<evidence type="ECO:0008006" key="4">
    <source>
        <dbReference type="Google" id="ProtNLM"/>
    </source>
</evidence>
<proteinExistence type="predicted"/>
<organism evidence="2 3">
    <name type="scientific">Actinomadura viridis</name>
    <dbReference type="NCBI Taxonomy" id="58110"/>
    <lineage>
        <taxon>Bacteria</taxon>
        <taxon>Bacillati</taxon>
        <taxon>Actinomycetota</taxon>
        <taxon>Actinomycetes</taxon>
        <taxon>Streptosporangiales</taxon>
        <taxon>Thermomonosporaceae</taxon>
        <taxon>Actinomadura</taxon>
    </lineage>
</organism>
<comment type="caution">
    <text evidence="2">The sequence shown here is derived from an EMBL/GenBank/DDBJ whole genome shotgun (WGS) entry which is preliminary data.</text>
</comment>